<evidence type="ECO:0000256" key="1">
    <source>
        <dbReference type="ARBA" id="ARBA00022679"/>
    </source>
</evidence>
<proteinExistence type="predicted"/>
<dbReference type="GO" id="GO:0005886">
    <property type="term" value="C:plasma membrane"/>
    <property type="evidence" value="ECO:0007669"/>
    <property type="project" value="TreeGrafter"/>
</dbReference>
<reference evidence="4 5" key="1">
    <citation type="submission" date="2016-11" db="EMBL/GenBank/DDBJ databases">
        <title>Complete genome sequence of thermophilic cyanobacteria strain Synechococcus sp. PCC6715.</title>
        <authorList>
            <person name="Tang J."/>
            <person name="Daroch M."/>
            <person name="Liang Y."/>
            <person name="Jiang D."/>
            <person name="Shah M."/>
        </authorList>
    </citation>
    <scope>NUCLEOTIDE SEQUENCE [LARGE SCALE GENOMIC DNA]</scope>
    <source>
        <strain evidence="4 5">PCC 6715</strain>
    </source>
</reference>
<dbReference type="Pfam" id="PF01553">
    <property type="entry name" value="Acyltransferase"/>
    <property type="match status" value="1"/>
</dbReference>
<dbReference type="RefSeq" id="WP_099799326.1">
    <property type="nucleotide sequence ID" value="NZ_CP018092.1"/>
</dbReference>
<dbReference type="SUPFAM" id="SSF69593">
    <property type="entry name" value="Glycerol-3-phosphate (1)-acyltransferase"/>
    <property type="match status" value="1"/>
</dbReference>
<evidence type="ECO:0000313" key="5">
    <source>
        <dbReference type="Proteomes" id="UP000231057"/>
    </source>
</evidence>
<accession>A0A2D2Q398</accession>
<dbReference type="GO" id="GO:0006654">
    <property type="term" value="P:phosphatidic acid biosynthetic process"/>
    <property type="evidence" value="ECO:0007669"/>
    <property type="project" value="TreeGrafter"/>
</dbReference>
<reference evidence="5" key="2">
    <citation type="journal article" date="2022" name="Front. Microbiol.">
        <title>Comparative Genomic Analysis Revealed Distinct Molecular Components and Organization of CO2-Concentrating Mechanism in Thermophilic Cyanobacteria.</title>
        <authorList>
            <person name="Tang J."/>
            <person name="Zhou H."/>
            <person name="Yao D."/>
            <person name="Riaz S."/>
            <person name="You D."/>
            <person name="Klepacz-Smolka A."/>
            <person name="Daroch M."/>
        </authorList>
    </citation>
    <scope>NUCLEOTIDE SEQUENCE [LARGE SCALE GENOMIC DNA]</scope>
    <source>
        <strain evidence="5">PCC 6715</strain>
    </source>
</reference>
<dbReference type="AlphaFoldDB" id="A0A2D2Q398"/>
<protein>
    <submittedName>
        <fullName evidence="4">1-acyl-sn-glycerol-3-phosphate acyltransferase</fullName>
    </submittedName>
</protein>
<dbReference type="PANTHER" id="PTHR10434:SF11">
    <property type="entry name" value="1-ACYL-SN-GLYCEROL-3-PHOSPHATE ACYLTRANSFERASE"/>
    <property type="match status" value="1"/>
</dbReference>
<sequence>MFSVFHPPQPHISPILTPLMYWVAGDLVLQRYFRAIDVDGQHHIPRSGPVILAPTHRSRWDALIIPYVAGRRLMGRDLYFMVSHDEMLGLQGWVIGQCGGFPVNTQAPAVSALRTGVELLLQGQALVVFPEGNIFRTPEIQPLKPGLARLAFQAAQRCTAVTIVPILLTYSQPYPRWSSHVNVVIGAPLTTANYPLDQPKLSAQQLTADLFAALQRLQHRQRHLCSV</sequence>
<dbReference type="OrthoDB" id="9803035at2"/>
<keyword evidence="1 4" id="KW-0808">Transferase</keyword>
<gene>
    <name evidence="4" type="ORF">BRW62_09830</name>
</gene>
<organism evidence="4 5">
    <name type="scientific">Parathermosynechococcus lividus PCC 6715</name>
    <dbReference type="NCBI Taxonomy" id="1917166"/>
    <lineage>
        <taxon>Bacteria</taxon>
        <taxon>Bacillati</taxon>
        <taxon>Cyanobacteriota</taxon>
        <taxon>Cyanophyceae</taxon>
        <taxon>Acaryochloridales</taxon>
        <taxon>Thermosynechococcaceae</taxon>
        <taxon>Parathermosynechococcus</taxon>
    </lineage>
</organism>
<dbReference type="GO" id="GO:0003841">
    <property type="term" value="F:1-acylglycerol-3-phosphate O-acyltransferase activity"/>
    <property type="evidence" value="ECO:0007669"/>
    <property type="project" value="TreeGrafter"/>
</dbReference>
<keyword evidence="5" id="KW-1185">Reference proteome</keyword>
<evidence type="ECO:0000256" key="2">
    <source>
        <dbReference type="ARBA" id="ARBA00023315"/>
    </source>
</evidence>
<dbReference type="EMBL" id="CP018092">
    <property type="protein sequence ID" value="ATS18991.1"/>
    <property type="molecule type" value="Genomic_DNA"/>
</dbReference>
<dbReference type="InterPro" id="IPR002123">
    <property type="entry name" value="Plipid/glycerol_acylTrfase"/>
</dbReference>
<dbReference type="KEGG" id="slw:BRW62_09830"/>
<feature type="domain" description="Phospholipid/glycerol acyltransferase" evidence="3">
    <location>
        <begin position="50"/>
        <end position="171"/>
    </location>
</feature>
<evidence type="ECO:0000313" key="4">
    <source>
        <dbReference type="EMBL" id="ATS18991.1"/>
    </source>
</evidence>
<dbReference type="PANTHER" id="PTHR10434">
    <property type="entry name" value="1-ACYL-SN-GLYCEROL-3-PHOSPHATE ACYLTRANSFERASE"/>
    <property type="match status" value="1"/>
</dbReference>
<evidence type="ECO:0000259" key="3">
    <source>
        <dbReference type="SMART" id="SM00563"/>
    </source>
</evidence>
<keyword evidence="2 4" id="KW-0012">Acyltransferase</keyword>
<dbReference type="Proteomes" id="UP000231057">
    <property type="component" value="Chromosome"/>
</dbReference>
<dbReference type="CDD" id="cd07989">
    <property type="entry name" value="LPLAT_AGPAT-like"/>
    <property type="match status" value="1"/>
</dbReference>
<dbReference type="SMART" id="SM00563">
    <property type="entry name" value="PlsC"/>
    <property type="match status" value="1"/>
</dbReference>
<name>A0A2D2Q398_PARLV</name>